<dbReference type="OrthoDB" id="2941817at2"/>
<feature type="region of interest" description="Disordered" evidence="2">
    <location>
        <begin position="1"/>
        <end position="59"/>
    </location>
</feature>
<organism evidence="4 5">
    <name type="scientific">Salsuginibacillus halophilus</name>
    <dbReference type="NCBI Taxonomy" id="517424"/>
    <lineage>
        <taxon>Bacteria</taxon>
        <taxon>Bacillati</taxon>
        <taxon>Bacillota</taxon>
        <taxon>Bacilli</taxon>
        <taxon>Bacillales</taxon>
        <taxon>Bacillaceae</taxon>
        <taxon>Salsuginibacillus</taxon>
    </lineage>
</organism>
<gene>
    <name evidence="4" type="ORF">B0H94_104203</name>
</gene>
<feature type="domain" description="CsbD-like" evidence="3">
    <location>
        <begin position="9"/>
        <end position="58"/>
    </location>
</feature>
<dbReference type="SUPFAM" id="SSF69047">
    <property type="entry name" value="Hypothetical protein YjbJ"/>
    <property type="match status" value="1"/>
</dbReference>
<evidence type="ECO:0000256" key="2">
    <source>
        <dbReference type="SAM" id="MobiDB-lite"/>
    </source>
</evidence>
<dbReference type="InterPro" id="IPR036629">
    <property type="entry name" value="YjbJ_sf"/>
</dbReference>
<accession>A0A2P8HR02</accession>
<dbReference type="Proteomes" id="UP000242310">
    <property type="component" value="Unassembled WGS sequence"/>
</dbReference>
<name>A0A2P8HR02_9BACI</name>
<proteinExistence type="inferred from homology"/>
<dbReference type="Pfam" id="PF05532">
    <property type="entry name" value="CsbD"/>
    <property type="match status" value="1"/>
</dbReference>
<sequence>MGGNHEWSDKIKSKVNKAKGETKEQIGNAFDNKEMEREGKKKKLKSDWQGTKSQVKDDL</sequence>
<protein>
    <submittedName>
        <fullName evidence="4">CsbD-like protein</fullName>
    </submittedName>
</protein>
<dbReference type="InterPro" id="IPR008462">
    <property type="entry name" value="CsbD"/>
</dbReference>
<comment type="similarity">
    <text evidence="1">Belongs to the UPF0337 (CsbD) family.</text>
</comment>
<comment type="caution">
    <text evidence="4">The sequence shown here is derived from an EMBL/GenBank/DDBJ whole genome shotgun (WGS) entry which is preliminary data.</text>
</comment>
<evidence type="ECO:0000313" key="4">
    <source>
        <dbReference type="EMBL" id="PSL48602.1"/>
    </source>
</evidence>
<evidence type="ECO:0000313" key="5">
    <source>
        <dbReference type="Proteomes" id="UP000242310"/>
    </source>
</evidence>
<dbReference type="RefSeq" id="WP_106588169.1">
    <property type="nucleotide sequence ID" value="NZ_PYAV01000004.1"/>
</dbReference>
<feature type="compositionally biased region" description="Basic and acidic residues" evidence="2">
    <location>
        <begin position="1"/>
        <end position="24"/>
    </location>
</feature>
<evidence type="ECO:0000259" key="3">
    <source>
        <dbReference type="Pfam" id="PF05532"/>
    </source>
</evidence>
<dbReference type="EMBL" id="PYAV01000004">
    <property type="protein sequence ID" value="PSL48602.1"/>
    <property type="molecule type" value="Genomic_DNA"/>
</dbReference>
<keyword evidence="5" id="KW-1185">Reference proteome</keyword>
<reference evidence="4 5" key="1">
    <citation type="submission" date="2018-03" db="EMBL/GenBank/DDBJ databases">
        <title>Genomic Encyclopedia of Type Strains, Phase III (KMG-III): the genomes of soil and plant-associated and newly described type strains.</title>
        <authorList>
            <person name="Whitman W."/>
        </authorList>
    </citation>
    <scope>NUCLEOTIDE SEQUENCE [LARGE SCALE GENOMIC DNA]</scope>
    <source>
        <strain evidence="4 5">CGMCC 1.07653</strain>
    </source>
</reference>
<dbReference type="AlphaFoldDB" id="A0A2P8HR02"/>
<evidence type="ECO:0000256" key="1">
    <source>
        <dbReference type="ARBA" id="ARBA00009129"/>
    </source>
</evidence>